<dbReference type="EMBL" id="JBIAQY010000025">
    <property type="protein sequence ID" value="MFF3574290.1"/>
    <property type="molecule type" value="Genomic_DNA"/>
</dbReference>
<organism evidence="1 2">
    <name type="scientific">Nocardia jiangxiensis</name>
    <dbReference type="NCBI Taxonomy" id="282685"/>
    <lineage>
        <taxon>Bacteria</taxon>
        <taxon>Bacillati</taxon>
        <taxon>Actinomycetota</taxon>
        <taxon>Actinomycetes</taxon>
        <taxon>Mycobacteriales</taxon>
        <taxon>Nocardiaceae</taxon>
        <taxon>Nocardia</taxon>
    </lineage>
</organism>
<name>A0ABW6SDC0_9NOCA</name>
<dbReference type="Pfam" id="PF00300">
    <property type="entry name" value="His_Phos_1"/>
    <property type="match status" value="1"/>
</dbReference>
<dbReference type="Gene3D" id="3.40.50.1240">
    <property type="entry name" value="Phosphoglycerate mutase-like"/>
    <property type="match status" value="1"/>
</dbReference>
<comment type="caution">
    <text evidence="1">The sequence shown here is derived from an EMBL/GenBank/DDBJ whole genome shotgun (WGS) entry which is preliminary data.</text>
</comment>
<dbReference type="SUPFAM" id="SSF53254">
    <property type="entry name" value="Phosphoglycerate mutase-like"/>
    <property type="match status" value="1"/>
</dbReference>
<reference evidence="1 2" key="1">
    <citation type="submission" date="2024-10" db="EMBL/GenBank/DDBJ databases">
        <title>The Natural Products Discovery Center: Release of the First 8490 Sequenced Strains for Exploring Actinobacteria Biosynthetic Diversity.</title>
        <authorList>
            <person name="Kalkreuter E."/>
            <person name="Kautsar S.A."/>
            <person name="Yang D."/>
            <person name="Bader C.D."/>
            <person name="Teijaro C.N."/>
            <person name="Fluegel L."/>
            <person name="Davis C.M."/>
            <person name="Simpson J.R."/>
            <person name="Lauterbach L."/>
            <person name="Steele A.D."/>
            <person name="Gui C."/>
            <person name="Meng S."/>
            <person name="Li G."/>
            <person name="Viehrig K."/>
            <person name="Ye F."/>
            <person name="Su P."/>
            <person name="Kiefer A.F."/>
            <person name="Nichols A."/>
            <person name="Cepeda A.J."/>
            <person name="Yan W."/>
            <person name="Fan B."/>
            <person name="Jiang Y."/>
            <person name="Adhikari A."/>
            <person name="Zheng C.-J."/>
            <person name="Schuster L."/>
            <person name="Cowan T.M."/>
            <person name="Smanski M.J."/>
            <person name="Chevrette M.G."/>
            <person name="De Carvalho L.P.S."/>
            <person name="Shen B."/>
        </authorList>
    </citation>
    <scope>NUCLEOTIDE SEQUENCE [LARGE SCALE GENOMIC DNA]</scope>
    <source>
        <strain evidence="1 2">NPDC002593</strain>
    </source>
</reference>
<dbReference type="Proteomes" id="UP001601992">
    <property type="component" value="Unassembled WGS sequence"/>
</dbReference>
<keyword evidence="2" id="KW-1185">Reference proteome</keyword>
<sequence>MNSPTRLTLVTHAITDAVRTARFPLDEPLDVRAVERDGELPEPLRADLVLIGPEVRTAQTAALFGLDGVTEPALADLNSGSWAGASMDAIPGAQLMGWLTDPEFRSHGGESVTDLLARTKTWLSEVATRQSRVVAFTHPGVVRACILLALDAPPISFWRLDIPPSSATTLHFRGGSWTVRGTARPL</sequence>
<dbReference type="InterPro" id="IPR013078">
    <property type="entry name" value="His_Pase_superF_clade-1"/>
</dbReference>
<evidence type="ECO:0000313" key="2">
    <source>
        <dbReference type="Proteomes" id="UP001601992"/>
    </source>
</evidence>
<dbReference type="InterPro" id="IPR029033">
    <property type="entry name" value="His_PPase_superfam"/>
</dbReference>
<protein>
    <submittedName>
        <fullName evidence="1">Histidine phosphatase family protein</fullName>
    </submittedName>
</protein>
<accession>A0ABW6SDC0</accession>
<gene>
    <name evidence="1" type="ORF">ACFYXQ_41735</name>
</gene>
<dbReference type="RefSeq" id="WP_040826095.1">
    <property type="nucleotide sequence ID" value="NZ_JBIAQY010000025.1"/>
</dbReference>
<evidence type="ECO:0000313" key="1">
    <source>
        <dbReference type="EMBL" id="MFF3574290.1"/>
    </source>
</evidence>
<proteinExistence type="predicted"/>